<gene>
    <name evidence="1" type="ORF">SAMN05421797_102145</name>
</gene>
<organism evidence="1 2">
    <name type="scientific">Maribacter ulvicola</name>
    <dbReference type="NCBI Taxonomy" id="228959"/>
    <lineage>
        <taxon>Bacteria</taxon>
        <taxon>Pseudomonadati</taxon>
        <taxon>Bacteroidota</taxon>
        <taxon>Flavobacteriia</taxon>
        <taxon>Flavobacteriales</taxon>
        <taxon>Flavobacteriaceae</taxon>
        <taxon>Maribacter</taxon>
    </lineage>
</organism>
<evidence type="ECO:0000313" key="2">
    <source>
        <dbReference type="Proteomes" id="UP000186953"/>
    </source>
</evidence>
<accession>A0A1N6TZM3</accession>
<keyword evidence="2" id="KW-1185">Reference proteome</keyword>
<dbReference type="STRING" id="228959.SAMN05421797_102145"/>
<evidence type="ECO:0000313" key="1">
    <source>
        <dbReference type="EMBL" id="SIQ58774.1"/>
    </source>
</evidence>
<dbReference type="Proteomes" id="UP000186953">
    <property type="component" value="Unassembled WGS sequence"/>
</dbReference>
<dbReference type="EMBL" id="FTMA01000002">
    <property type="protein sequence ID" value="SIQ58774.1"/>
    <property type="molecule type" value="Genomic_DNA"/>
</dbReference>
<sequence length="77" mass="8767">MNSWKTKIKIDLKLDAKTELLSGNSMGIYFEYDLDKTLIVHFKPLNEVFGGGALLGTRGILINFERDLIDEDDIEYA</sequence>
<protein>
    <submittedName>
        <fullName evidence="1">Uncharacterized protein</fullName>
    </submittedName>
</protein>
<dbReference type="AlphaFoldDB" id="A0A1N6TZM3"/>
<reference evidence="2" key="1">
    <citation type="submission" date="2017-01" db="EMBL/GenBank/DDBJ databases">
        <authorList>
            <person name="Varghese N."/>
            <person name="Submissions S."/>
        </authorList>
    </citation>
    <scope>NUCLEOTIDE SEQUENCE [LARGE SCALE GENOMIC DNA]</scope>
    <source>
        <strain evidence="2">DSM 15366</strain>
    </source>
</reference>
<dbReference type="RefSeq" id="WP_244156202.1">
    <property type="nucleotide sequence ID" value="NZ_FTMA01000002.1"/>
</dbReference>
<proteinExistence type="predicted"/>
<name>A0A1N6TZM3_9FLAO</name>